<evidence type="ECO:0000256" key="2">
    <source>
        <dbReference type="SAM" id="Phobius"/>
    </source>
</evidence>
<feature type="transmembrane region" description="Helical" evidence="2">
    <location>
        <begin position="289"/>
        <end position="308"/>
    </location>
</feature>
<organism evidence="4 5">
    <name type="scientific">Rhizodiscina lignyota</name>
    <dbReference type="NCBI Taxonomy" id="1504668"/>
    <lineage>
        <taxon>Eukaryota</taxon>
        <taxon>Fungi</taxon>
        <taxon>Dikarya</taxon>
        <taxon>Ascomycota</taxon>
        <taxon>Pezizomycotina</taxon>
        <taxon>Dothideomycetes</taxon>
        <taxon>Pleosporomycetidae</taxon>
        <taxon>Aulographales</taxon>
        <taxon>Rhizodiscinaceae</taxon>
        <taxon>Rhizodiscina</taxon>
    </lineage>
</organism>
<dbReference type="GO" id="GO:0055088">
    <property type="term" value="P:lipid homeostasis"/>
    <property type="evidence" value="ECO:0007669"/>
    <property type="project" value="InterPro"/>
</dbReference>
<keyword evidence="2" id="KW-1133">Transmembrane helix</keyword>
<reference evidence="4" key="1">
    <citation type="journal article" date="2020" name="Stud. Mycol.">
        <title>101 Dothideomycetes genomes: a test case for predicting lifestyles and emergence of pathogens.</title>
        <authorList>
            <person name="Haridas S."/>
            <person name="Albert R."/>
            <person name="Binder M."/>
            <person name="Bloem J."/>
            <person name="Labutti K."/>
            <person name="Salamov A."/>
            <person name="Andreopoulos B."/>
            <person name="Baker S."/>
            <person name="Barry K."/>
            <person name="Bills G."/>
            <person name="Bluhm B."/>
            <person name="Cannon C."/>
            <person name="Castanera R."/>
            <person name="Culley D."/>
            <person name="Daum C."/>
            <person name="Ezra D."/>
            <person name="Gonzalez J."/>
            <person name="Henrissat B."/>
            <person name="Kuo A."/>
            <person name="Liang C."/>
            <person name="Lipzen A."/>
            <person name="Lutzoni F."/>
            <person name="Magnuson J."/>
            <person name="Mondo S."/>
            <person name="Nolan M."/>
            <person name="Ohm R."/>
            <person name="Pangilinan J."/>
            <person name="Park H.-J."/>
            <person name="Ramirez L."/>
            <person name="Alfaro M."/>
            <person name="Sun H."/>
            <person name="Tritt A."/>
            <person name="Yoshinaga Y."/>
            <person name="Zwiers L.-H."/>
            <person name="Turgeon B."/>
            <person name="Goodwin S."/>
            <person name="Spatafora J."/>
            <person name="Crous P."/>
            <person name="Grigoriev I."/>
        </authorList>
    </citation>
    <scope>NUCLEOTIDE SEQUENCE</scope>
    <source>
        <strain evidence="4">CBS 133067</strain>
    </source>
</reference>
<feature type="compositionally biased region" description="Low complexity" evidence="1">
    <location>
        <begin position="486"/>
        <end position="495"/>
    </location>
</feature>
<evidence type="ECO:0000313" key="5">
    <source>
        <dbReference type="Proteomes" id="UP000799772"/>
    </source>
</evidence>
<feature type="compositionally biased region" description="Basic and acidic residues" evidence="1">
    <location>
        <begin position="190"/>
        <end position="202"/>
    </location>
</feature>
<dbReference type="SMART" id="SM01042">
    <property type="entry name" value="Brr6_like_C_C"/>
    <property type="match status" value="1"/>
</dbReference>
<feature type="region of interest" description="Disordered" evidence="1">
    <location>
        <begin position="53"/>
        <end position="211"/>
    </location>
</feature>
<dbReference type="Pfam" id="PF10104">
    <property type="entry name" value="Brr6_like_C_C"/>
    <property type="match status" value="1"/>
</dbReference>
<dbReference type="GO" id="GO:0006998">
    <property type="term" value="P:nuclear envelope organization"/>
    <property type="evidence" value="ECO:0007669"/>
    <property type="project" value="InterPro"/>
</dbReference>
<feature type="compositionally biased region" description="Polar residues" evidence="1">
    <location>
        <begin position="128"/>
        <end position="141"/>
    </location>
</feature>
<dbReference type="EMBL" id="ML978128">
    <property type="protein sequence ID" value="KAF2097119.1"/>
    <property type="molecule type" value="Genomic_DNA"/>
</dbReference>
<comment type="caution">
    <text evidence="4">The sequence shown here is derived from an EMBL/GenBank/DDBJ whole genome shotgun (WGS) entry which is preliminary data.</text>
</comment>
<feature type="compositionally biased region" description="Polar residues" evidence="1">
    <location>
        <begin position="83"/>
        <end position="108"/>
    </location>
</feature>
<dbReference type="PANTHER" id="PTHR28136">
    <property type="entry name" value="NUCLEUS EXPORT PROTEIN BRR6"/>
    <property type="match status" value="1"/>
</dbReference>
<dbReference type="GO" id="GO:0031965">
    <property type="term" value="C:nuclear membrane"/>
    <property type="evidence" value="ECO:0007669"/>
    <property type="project" value="InterPro"/>
</dbReference>
<keyword evidence="2" id="KW-0472">Membrane</keyword>
<feature type="region of interest" description="Disordered" evidence="1">
    <location>
        <begin position="223"/>
        <end position="247"/>
    </location>
</feature>
<dbReference type="Proteomes" id="UP000799772">
    <property type="component" value="Unassembled WGS sequence"/>
</dbReference>
<dbReference type="PANTHER" id="PTHR28136:SF1">
    <property type="entry name" value="NUCLEUS EXPORT PROTEIN BRL1"/>
    <property type="match status" value="1"/>
</dbReference>
<dbReference type="InterPro" id="IPR018767">
    <property type="entry name" value="Brl1/Brr6_dom"/>
</dbReference>
<name>A0A9P4M8S8_9PEZI</name>
<feature type="region of interest" description="Disordered" evidence="1">
    <location>
        <begin position="1"/>
        <end position="24"/>
    </location>
</feature>
<protein>
    <recommendedName>
        <fullName evidence="3">Brl1/Brr6 domain-containing protein</fullName>
    </recommendedName>
</protein>
<dbReference type="AlphaFoldDB" id="A0A9P4M8S8"/>
<evidence type="ECO:0000256" key="1">
    <source>
        <dbReference type="SAM" id="MobiDB-lite"/>
    </source>
</evidence>
<dbReference type="InterPro" id="IPR040202">
    <property type="entry name" value="Brl1/Brr6"/>
</dbReference>
<dbReference type="OrthoDB" id="5961at2759"/>
<evidence type="ECO:0000313" key="4">
    <source>
        <dbReference type="EMBL" id="KAF2097119.1"/>
    </source>
</evidence>
<proteinExistence type="predicted"/>
<gene>
    <name evidence="4" type="ORF">NA57DRAFT_77374</name>
</gene>
<feature type="domain" description="Brl1/Brr6" evidence="3">
    <location>
        <begin position="287"/>
        <end position="423"/>
    </location>
</feature>
<feature type="transmembrane region" description="Helical" evidence="2">
    <location>
        <begin position="400"/>
        <end position="422"/>
    </location>
</feature>
<evidence type="ECO:0000259" key="3">
    <source>
        <dbReference type="SMART" id="SM01042"/>
    </source>
</evidence>
<keyword evidence="5" id="KW-1185">Reference proteome</keyword>
<sequence>MAQRGHEAPMDFSWNDGVGPVDTASPFASVSRTTNAFKSTTATLSPLASTCEETNLRNFPDPFGSFQSQSQSQPPIMRAPASQPHSFSSTNKPLPARPSSSAADSKSQPIDFVTPRKQKPLVDLDTSGGETPNTPDNNADSEATPASKMGVKSFIFGASTKDPSSPSPDKAGKRRRESVFKNLFSSSGRGEIRPLPHNPESKVKKKRSKKALIRKLEKEDTDYIDEDGDSSPVAPKNAKPPKKKRNVSNNAAAMTLADQHPQQRTANGSWYSFFDFLESHPSLPTVLSYYAQLLLNCFIIFGIMYIFYSFYATIRSDVDEAAAHAEAEALAEIVLCVKNYKENECDGGANGRVLPAMEQVCKNWEQCSKRDPKKVGRARVSAHTFARIFNSFIEPISYKAMIFTLFVIFGTVFISNLAFGFFRSKAAGAASFTPQQYLYPPATPSRHPSGAGMLEGPYGGPFTPHHPQWQYGIEPAPSQVFGRTPSGGASQGQGSPVKKLDFL</sequence>
<feature type="region of interest" description="Disordered" evidence="1">
    <location>
        <begin position="480"/>
        <end position="503"/>
    </location>
</feature>
<accession>A0A9P4M8S8</accession>
<keyword evidence="2" id="KW-0812">Transmembrane</keyword>
<feature type="compositionally biased region" description="Low complexity" evidence="1">
    <location>
        <begin position="59"/>
        <end position="75"/>
    </location>
</feature>